<dbReference type="EMBL" id="CAJNOM010000191">
    <property type="protein sequence ID" value="CAF1204544.1"/>
    <property type="molecule type" value="Genomic_DNA"/>
</dbReference>
<reference evidence="6" key="1">
    <citation type="submission" date="2021-02" db="EMBL/GenBank/DDBJ databases">
        <authorList>
            <person name="Nowell W R."/>
        </authorList>
    </citation>
    <scope>NUCLEOTIDE SEQUENCE</scope>
</reference>
<keyword evidence="2" id="KW-0472">Membrane</keyword>
<dbReference type="EMBL" id="CAJNOM010000254">
    <property type="protein sequence ID" value="CAF1288535.1"/>
    <property type="molecule type" value="Genomic_DNA"/>
</dbReference>
<dbReference type="AlphaFoldDB" id="A0A815CSW5"/>
<dbReference type="Pfam" id="PF00008">
    <property type="entry name" value="EGF"/>
    <property type="match status" value="1"/>
</dbReference>
<proteinExistence type="predicted"/>
<comment type="caution">
    <text evidence="6">The sequence shown here is derived from an EMBL/GenBank/DDBJ whole genome shotgun (WGS) entry which is preliminary data.</text>
</comment>
<organism evidence="6 7">
    <name type="scientific">Adineta steineri</name>
    <dbReference type="NCBI Taxonomy" id="433720"/>
    <lineage>
        <taxon>Eukaryota</taxon>
        <taxon>Metazoa</taxon>
        <taxon>Spiralia</taxon>
        <taxon>Gnathifera</taxon>
        <taxon>Rotifera</taxon>
        <taxon>Eurotatoria</taxon>
        <taxon>Bdelloidea</taxon>
        <taxon>Adinetida</taxon>
        <taxon>Adinetidae</taxon>
        <taxon>Adineta</taxon>
    </lineage>
</organism>
<dbReference type="EMBL" id="CAJNOI010000124">
    <property type="protein sequence ID" value="CAF1097816.1"/>
    <property type="molecule type" value="Genomic_DNA"/>
</dbReference>
<accession>A0A815CSW5</accession>
<comment type="caution">
    <text evidence="1">Lacks conserved residue(s) required for the propagation of feature annotation.</text>
</comment>
<evidence type="ECO:0000313" key="7">
    <source>
        <dbReference type="Proteomes" id="UP000663832"/>
    </source>
</evidence>
<keyword evidence="1" id="KW-1015">Disulfide bond</keyword>
<dbReference type="CDD" id="cd00054">
    <property type="entry name" value="EGF_CA"/>
    <property type="match status" value="1"/>
</dbReference>
<evidence type="ECO:0000256" key="1">
    <source>
        <dbReference type="PROSITE-ProRule" id="PRU00076"/>
    </source>
</evidence>
<dbReference type="SUPFAM" id="SSF57196">
    <property type="entry name" value="EGF/Laminin"/>
    <property type="match status" value="1"/>
</dbReference>
<dbReference type="PROSITE" id="PS50026">
    <property type="entry name" value="EGF_3"/>
    <property type="match status" value="1"/>
</dbReference>
<evidence type="ECO:0000313" key="5">
    <source>
        <dbReference type="EMBL" id="CAF1204544.1"/>
    </source>
</evidence>
<dbReference type="PROSITE" id="PS00022">
    <property type="entry name" value="EGF_1"/>
    <property type="match status" value="1"/>
</dbReference>
<name>A0A815CSW5_9BILA</name>
<protein>
    <recommendedName>
        <fullName evidence="3">EGF-like domain-containing protein</fullName>
    </recommendedName>
</protein>
<evidence type="ECO:0000259" key="3">
    <source>
        <dbReference type="PROSITE" id="PS50026"/>
    </source>
</evidence>
<dbReference type="Proteomes" id="UP000663832">
    <property type="component" value="Unassembled WGS sequence"/>
</dbReference>
<feature type="domain" description="EGF-like" evidence="3">
    <location>
        <begin position="8"/>
        <end position="48"/>
    </location>
</feature>
<gene>
    <name evidence="4" type="ORF">BJG266_LOCUS21178</name>
    <name evidence="5" type="ORF">QVE165_LOCUS26012</name>
    <name evidence="6" type="ORF">QVE165_LOCUS30555</name>
</gene>
<dbReference type="Gene3D" id="2.10.25.10">
    <property type="entry name" value="Laminin"/>
    <property type="match status" value="1"/>
</dbReference>
<keyword evidence="2" id="KW-1133">Transmembrane helix</keyword>
<dbReference type="OrthoDB" id="10162339at2759"/>
<evidence type="ECO:0000256" key="2">
    <source>
        <dbReference type="SAM" id="Phobius"/>
    </source>
</evidence>
<feature type="transmembrane region" description="Helical" evidence="2">
    <location>
        <begin position="136"/>
        <end position="162"/>
    </location>
</feature>
<evidence type="ECO:0000313" key="6">
    <source>
        <dbReference type="EMBL" id="CAF1288535.1"/>
    </source>
</evidence>
<keyword evidence="7" id="KW-1185">Reference proteome</keyword>
<keyword evidence="1" id="KW-0245">EGF-like domain</keyword>
<feature type="disulfide bond" evidence="1">
    <location>
        <begin position="38"/>
        <end position="47"/>
    </location>
</feature>
<sequence>MQFIFQFPTVPTIAACKNNGKCVSAAMTISDSSYTCICPDRYFGYKCQDLKARLNVSLIGIDIPAYAIGYFFTISNQSNPITMVKLQKLTLFQHSVIFYNDLTCFIDEAYICLCTNEHHANCMEFKHDRNFEFSLIVFYLLTASITSLIIMILFALKFWLLFLSYQLSLEQCGLQTILLLNCRIVEPLLKVILYIDKWLQTCVAIERIISLRHGINFISAITIIIITTYQRSTCQKDRTF</sequence>
<keyword evidence="2" id="KW-0812">Transmembrane</keyword>
<dbReference type="InterPro" id="IPR000742">
    <property type="entry name" value="EGF"/>
</dbReference>
<dbReference type="Proteomes" id="UP000663877">
    <property type="component" value="Unassembled WGS sequence"/>
</dbReference>
<evidence type="ECO:0000313" key="4">
    <source>
        <dbReference type="EMBL" id="CAF1097816.1"/>
    </source>
</evidence>